<feature type="compositionally biased region" description="Basic and acidic residues" evidence="5">
    <location>
        <begin position="368"/>
        <end position="381"/>
    </location>
</feature>
<evidence type="ECO:0000259" key="7">
    <source>
        <dbReference type="Pfam" id="PF04116"/>
    </source>
</evidence>
<dbReference type="EC" id="1.14.18.5" evidence="8"/>
<accession>A0ABR0F7H4</accession>
<reference evidence="8 9" key="1">
    <citation type="journal article" date="2023" name="bioRxiv">
        <title>High-quality genome assemblies of four members of thePodospora anserinaspecies complex.</title>
        <authorList>
            <person name="Ament-Velasquez S.L."/>
            <person name="Vogan A.A."/>
            <person name="Wallerman O."/>
            <person name="Hartmann F."/>
            <person name="Gautier V."/>
            <person name="Silar P."/>
            <person name="Giraud T."/>
            <person name="Johannesson H."/>
        </authorList>
    </citation>
    <scope>NUCLEOTIDE SEQUENCE [LARGE SCALE GENOMIC DNA]</scope>
    <source>
        <strain evidence="8 9">CBS 112042</strain>
    </source>
</reference>
<evidence type="ECO:0000256" key="3">
    <source>
        <dbReference type="ARBA" id="ARBA00022989"/>
    </source>
</evidence>
<dbReference type="Proteomes" id="UP001322138">
    <property type="component" value="Unassembled WGS sequence"/>
</dbReference>
<comment type="subcellular location">
    <subcellularLocation>
        <location evidence="1">Membrane</location>
    </subcellularLocation>
</comment>
<dbReference type="PANTHER" id="PTHR11863">
    <property type="entry name" value="STEROL DESATURASE"/>
    <property type="match status" value="1"/>
</dbReference>
<dbReference type="RefSeq" id="XP_062728612.1">
    <property type="nucleotide sequence ID" value="XM_062882557.1"/>
</dbReference>
<gene>
    <name evidence="8" type="primary">SUR2</name>
    <name evidence="8" type="ORF">QC761_710100</name>
</gene>
<sequence>MASSSNTTTASYPPLPPLPSYELKPLPDLLPFISDFWLSIILPHVAYWVVSGIFHLIDTYDLFPQYRLHTPEEISQRNLASRWEVARDVVLEQILQVATGAFLNLTEAKQMTGSEGYDVAVWARRIRIAQRALPNMLGLVGLNARGLSEKVALGGYPLLAGALAGGDYPFLTTELVVEGGKKAVMETVPAFAVWEVVLAKLMYWVVVPGFQMWIAVAVMDTWQYFWHRAMHVNKWMYTNWHARHHRLYVPYAYGALYNHPVEGFVMDTLGAGIGYKLSFMTNRMGMLFFVTSMMKTVDDHCGYKLPWDPLQHITSNNAAYHDIHHQSWGIKSNFSQPFFTIWDRWLGTKWEGDVQLKYERTRANAAAKDEKKRLAMGKERNGSVTMNGKVKAK</sequence>
<keyword evidence="9" id="KW-1185">Reference proteome</keyword>
<dbReference type="InterPro" id="IPR006694">
    <property type="entry name" value="Fatty_acid_hydroxylase"/>
</dbReference>
<dbReference type="EMBL" id="JAFFGZ010000009">
    <property type="protein sequence ID" value="KAK4639636.1"/>
    <property type="molecule type" value="Genomic_DNA"/>
</dbReference>
<comment type="caution">
    <text evidence="8">The sequence shown here is derived from an EMBL/GenBank/DDBJ whole genome shotgun (WGS) entry which is preliminary data.</text>
</comment>
<evidence type="ECO:0000256" key="5">
    <source>
        <dbReference type="SAM" id="MobiDB-lite"/>
    </source>
</evidence>
<feature type="region of interest" description="Disordered" evidence="5">
    <location>
        <begin position="368"/>
        <end position="393"/>
    </location>
</feature>
<keyword evidence="2 6" id="KW-0812">Transmembrane</keyword>
<keyword evidence="4 6" id="KW-0472">Membrane</keyword>
<protein>
    <submittedName>
        <fullName evidence="8">Sphingolipid C4-hydroxylase sur2</fullName>
        <ecNumber evidence="8">1.14.18.5</ecNumber>
    </submittedName>
</protein>
<name>A0ABR0F7H4_9PEZI</name>
<evidence type="ECO:0000313" key="8">
    <source>
        <dbReference type="EMBL" id="KAK4639636.1"/>
    </source>
</evidence>
<dbReference type="InterPro" id="IPR050307">
    <property type="entry name" value="Sterol_Desaturase_Related"/>
</dbReference>
<evidence type="ECO:0000256" key="6">
    <source>
        <dbReference type="SAM" id="Phobius"/>
    </source>
</evidence>
<dbReference type="GeneID" id="87902039"/>
<keyword evidence="3 6" id="KW-1133">Transmembrane helix</keyword>
<evidence type="ECO:0000256" key="2">
    <source>
        <dbReference type="ARBA" id="ARBA00022692"/>
    </source>
</evidence>
<keyword evidence="8" id="KW-0560">Oxidoreductase</keyword>
<organism evidence="8 9">
    <name type="scientific">Podospora bellae-mahoneyi</name>
    <dbReference type="NCBI Taxonomy" id="2093777"/>
    <lineage>
        <taxon>Eukaryota</taxon>
        <taxon>Fungi</taxon>
        <taxon>Dikarya</taxon>
        <taxon>Ascomycota</taxon>
        <taxon>Pezizomycotina</taxon>
        <taxon>Sordariomycetes</taxon>
        <taxon>Sordariomycetidae</taxon>
        <taxon>Sordariales</taxon>
        <taxon>Podosporaceae</taxon>
        <taxon>Podospora</taxon>
    </lineage>
</organism>
<evidence type="ECO:0000256" key="1">
    <source>
        <dbReference type="ARBA" id="ARBA00004370"/>
    </source>
</evidence>
<feature type="domain" description="Fatty acid hydroxylase" evidence="7">
    <location>
        <begin position="214"/>
        <end position="348"/>
    </location>
</feature>
<feature type="transmembrane region" description="Helical" evidence="6">
    <location>
        <begin position="201"/>
        <end position="226"/>
    </location>
</feature>
<dbReference type="GO" id="GO:0102772">
    <property type="term" value="F:sphingolipid C4-monooxygenase activity"/>
    <property type="evidence" value="ECO:0007669"/>
    <property type="project" value="UniProtKB-EC"/>
</dbReference>
<dbReference type="Pfam" id="PF04116">
    <property type="entry name" value="FA_hydroxylase"/>
    <property type="match status" value="1"/>
</dbReference>
<proteinExistence type="predicted"/>
<evidence type="ECO:0000313" key="9">
    <source>
        <dbReference type="Proteomes" id="UP001322138"/>
    </source>
</evidence>
<evidence type="ECO:0000256" key="4">
    <source>
        <dbReference type="ARBA" id="ARBA00023136"/>
    </source>
</evidence>
<feature type="transmembrane region" description="Helical" evidence="6">
    <location>
        <begin position="36"/>
        <end position="57"/>
    </location>
</feature>